<comment type="subcellular location">
    <subcellularLocation>
        <location evidence="1">Cell outer membrane</location>
        <topology evidence="1">Lipid-anchor</topology>
    </subcellularLocation>
</comment>
<dbReference type="Gene3D" id="3.30.160.180">
    <property type="entry name" value="Putative neuraminyllactose-binding hemagglutinin homolog like domain"/>
    <property type="match status" value="1"/>
</dbReference>
<evidence type="ECO:0000256" key="6">
    <source>
        <dbReference type="ARBA" id="ARBA00030949"/>
    </source>
</evidence>
<dbReference type="AlphaFoldDB" id="A0A0K2Y7B2"/>
<keyword evidence="5" id="KW-0449">Lipoprotein</keyword>
<dbReference type="EMBL" id="CDMK01000002">
    <property type="protein sequence ID" value="CRI34723.1"/>
    <property type="molecule type" value="Genomic_DNA"/>
</dbReference>
<dbReference type="Pfam" id="PF05211">
    <property type="entry name" value="NLBH"/>
    <property type="match status" value="1"/>
</dbReference>
<name>A0A0K2Y7B2_HELHE</name>
<evidence type="ECO:0000313" key="9">
    <source>
        <dbReference type="Proteomes" id="UP000046090"/>
    </source>
</evidence>
<evidence type="ECO:0000313" key="8">
    <source>
        <dbReference type="EMBL" id="CRI34723.1"/>
    </source>
</evidence>
<evidence type="ECO:0000256" key="2">
    <source>
        <dbReference type="ARBA" id="ARBA00015547"/>
    </source>
</evidence>
<accession>A0A0K2Y7B2</accession>
<keyword evidence="9" id="KW-1185">Reference proteome</keyword>
<evidence type="ECO:0000256" key="4">
    <source>
        <dbReference type="ARBA" id="ARBA00023237"/>
    </source>
</evidence>
<sequence>MRNNLVLLGSLAGLLITGCAMDSGNTSNSNAGNANVPKKHKRVVLNKGDTLLNFNYPINIAQESLTHHTVGIFAPHIQVTDNLTPYIDQFQDALVNQIAEIFQKRGYQVVRLTTEQAMTPEQKHKMWSVLDMGGWIGILEDVKMDTNDPEKDNVDVLVDQSSGSVWFKFFEPETGRIIHNFGVEVGTKQAFTHRYTYQTTNSGGFAGPKVVSHTELEKNNDEAIRKILNEMYPLVMKKLVQELTSTNINRYRQAIEQIKK</sequence>
<gene>
    <name evidence="8" type="ORF">HHE01_05240</name>
</gene>
<dbReference type="GeneID" id="76197240"/>
<dbReference type="Proteomes" id="UP000046090">
    <property type="component" value="Unassembled WGS sequence"/>
</dbReference>
<dbReference type="SUPFAM" id="SSF159594">
    <property type="entry name" value="XCC0632-like"/>
    <property type="match status" value="1"/>
</dbReference>
<evidence type="ECO:0000256" key="5">
    <source>
        <dbReference type="ARBA" id="ARBA00023288"/>
    </source>
</evidence>
<dbReference type="RefSeq" id="WP_053825634.1">
    <property type="nucleotide sequence ID" value="NZ_AP026684.1"/>
</dbReference>
<dbReference type="InterPro" id="IPR007876">
    <property type="entry name" value="NeuraminylLac-bd_hemagglutn"/>
</dbReference>
<proteinExistence type="predicted"/>
<dbReference type="PROSITE" id="PS51257">
    <property type="entry name" value="PROKAR_LIPOPROTEIN"/>
    <property type="match status" value="1"/>
</dbReference>
<organism evidence="8 9">
    <name type="scientific">Helicobacter heilmannii</name>
    <dbReference type="NCBI Taxonomy" id="35817"/>
    <lineage>
        <taxon>Bacteria</taxon>
        <taxon>Pseudomonadati</taxon>
        <taxon>Campylobacterota</taxon>
        <taxon>Epsilonproteobacteria</taxon>
        <taxon>Campylobacterales</taxon>
        <taxon>Helicobacteraceae</taxon>
        <taxon>Helicobacter</taxon>
    </lineage>
</organism>
<evidence type="ECO:0000256" key="7">
    <source>
        <dbReference type="ARBA" id="ARBA00032680"/>
    </source>
</evidence>
<evidence type="ECO:0000256" key="1">
    <source>
        <dbReference type="ARBA" id="ARBA00004459"/>
    </source>
</evidence>
<dbReference type="InterPro" id="IPR038531">
    <property type="entry name" value="NeuraminylLac-bd_hemagglutn_sf"/>
</dbReference>
<protein>
    <recommendedName>
        <fullName evidence="2">Neuraminyllactose-binding hemagglutinin</fullName>
    </recommendedName>
    <alternativeName>
        <fullName evidence="7">Flagellar sheath adhesin</fullName>
    </alternativeName>
    <alternativeName>
        <fullName evidence="6">N-acetylneuraminyllactose-binding fibrillar hemagglutinin receptor-binding subunit</fullName>
    </alternativeName>
</protein>
<evidence type="ECO:0000256" key="3">
    <source>
        <dbReference type="ARBA" id="ARBA00023136"/>
    </source>
</evidence>
<keyword evidence="3" id="KW-0472">Membrane</keyword>
<reference evidence="9" key="1">
    <citation type="submission" date="2014-12" db="EMBL/GenBank/DDBJ databases">
        <authorList>
            <person name="Smet A."/>
        </authorList>
    </citation>
    <scope>NUCLEOTIDE SEQUENCE [LARGE SCALE GENOMIC DNA]</scope>
</reference>
<dbReference type="GO" id="GO:0009279">
    <property type="term" value="C:cell outer membrane"/>
    <property type="evidence" value="ECO:0007669"/>
    <property type="project" value="UniProtKB-SubCell"/>
</dbReference>
<keyword evidence="4" id="KW-0998">Cell outer membrane</keyword>
<dbReference type="PIRSF" id="PIRSF019714">
    <property type="entry name" value="Neuraminyllac-bd_haemagglutn"/>
    <property type="match status" value="1"/>
</dbReference>